<dbReference type="Gene3D" id="3.40.470.10">
    <property type="entry name" value="Uracil-DNA glycosylase-like domain"/>
    <property type="match status" value="1"/>
</dbReference>
<evidence type="ECO:0000313" key="4">
    <source>
        <dbReference type="Proteomes" id="UP000016566"/>
    </source>
</evidence>
<dbReference type="Proteomes" id="UP000016566">
    <property type="component" value="Unassembled WGS sequence"/>
</dbReference>
<accession>U2Z3H5</accession>
<comment type="caution">
    <text evidence="3">The sequence shown here is derived from an EMBL/GenBank/DDBJ whole genome shotgun (WGS) entry which is preliminary data.</text>
</comment>
<dbReference type="InterPro" id="IPR036895">
    <property type="entry name" value="Uracil-DNA_glycosylase-like_sf"/>
</dbReference>
<dbReference type="PANTHER" id="PTHR42160:SF1">
    <property type="entry name" value="URACIL-DNA GLYCOSYLASE SUPERFAMILY PROTEIN"/>
    <property type="match status" value="1"/>
</dbReference>
<feature type="compositionally biased region" description="Basic and acidic residues" evidence="1">
    <location>
        <begin position="13"/>
        <end position="32"/>
    </location>
</feature>
<dbReference type="SMART" id="SM00986">
    <property type="entry name" value="UDG"/>
    <property type="match status" value="1"/>
</dbReference>
<dbReference type="Pfam" id="PF03167">
    <property type="entry name" value="UDG"/>
    <property type="match status" value="1"/>
</dbReference>
<evidence type="ECO:0000259" key="2">
    <source>
        <dbReference type="SMART" id="SM00986"/>
    </source>
</evidence>
<dbReference type="InterPro" id="IPR005122">
    <property type="entry name" value="Uracil-DNA_glycosylase-like"/>
</dbReference>
<protein>
    <submittedName>
        <fullName evidence="3">Hypotheical conserved protein</fullName>
    </submittedName>
</protein>
<feature type="domain" description="Uracil-DNA glycosylase-like" evidence="2">
    <location>
        <begin position="102"/>
        <end position="258"/>
    </location>
</feature>
<dbReference type="CDD" id="cd10033">
    <property type="entry name" value="UDG_like"/>
    <property type="match status" value="1"/>
</dbReference>
<dbReference type="SMART" id="SM00987">
    <property type="entry name" value="UreE_C"/>
    <property type="match status" value="1"/>
</dbReference>
<dbReference type="AlphaFoldDB" id="U2Z3H5"/>
<sequence length="267" mass="29832">MFPNPDLTALSSKDLRPGLRVGEERQPREGQHHAQVRQVLRSLQAGPQASGRSSPGLIPVAASNPEQQGSPVMEELRADLSACRLCADRFAATATRHSPRPVVWFRPGARLLIASQAPGLRVHEAGTPFWDRSGTRLRDWLGLDEKTFYDRSRVAIVPMAFCFPGYDAKGSDLPPPPVCARVWRDRVLSQLSDIRLTVLIGGAAMNWHLGRGPGVTERVRAWRDHAPDVFPLPHPSWRNTAWLKRNPWFGEEVLPALKARVREVMED</sequence>
<reference evidence="3" key="1">
    <citation type="journal article" date="2013" name="Genome Announc.">
        <title>Draft Genome Sequence of Loktanella cinnabarina LL-001T, Isolated from Deep-Sea Floor Sediment.</title>
        <authorList>
            <person name="Nishi S."/>
            <person name="Tsubouchi T."/>
            <person name="Takaki Y."/>
            <person name="Koyanagi R."/>
            <person name="Satoh N."/>
            <person name="Maruyama T."/>
            <person name="Hatada Y."/>
        </authorList>
    </citation>
    <scope>NUCLEOTIDE SEQUENCE [LARGE SCALE GENOMIC DNA]</scope>
    <source>
        <strain evidence="3">LL-001</strain>
    </source>
</reference>
<dbReference type="SUPFAM" id="SSF52141">
    <property type="entry name" value="Uracil-DNA glycosylase-like"/>
    <property type="match status" value="1"/>
</dbReference>
<dbReference type="EMBL" id="BATB01000018">
    <property type="protein sequence ID" value="GAD55632.1"/>
    <property type="molecule type" value="Genomic_DNA"/>
</dbReference>
<evidence type="ECO:0000313" key="3">
    <source>
        <dbReference type="EMBL" id="GAD55632.1"/>
    </source>
</evidence>
<name>U2Z3H5_9RHOB</name>
<evidence type="ECO:0000256" key="1">
    <source>
        <dbReference type="SAM" id="MobiDB-lite"/>
    </source>
</evidence>
<feature type="region of interest" description="Disordered" evidence="1">
    <location>
        <begin position="1"/>
        <end position="69"/>
    </location>
</feature>
<gene>
    <name evidence="3" type="ORF">MBELCI_1684</name>
</gene>
<proteinExistence type="predicted"/>
<dbReference type="eggNOG" id="COG1573">
    <property type="taxonomic scope" value="Bacteria"/>
</dbReference>
<organism evidence="3 4">
    <name type="scientific">Limimaricola cinnabarinus LL-001</name>
    <dbReference type="NCBI Taxonomy" id="1337093"/>
    <lineage>
        <taxon>Bacteria</taxon>
        <taxon>Pseudomonadati</taxon>
        <taxon>Pseudomonadota</taxon>
        <taxon>Alphaproteobacteria</taxon>
        <taxon>Rhodobacterales</taxon>
        <taxon>Paracoccaceae</taxon>
        <taxon>Limimaricola</taxon>
    </lineage>
</organism>
<dbReference type="InterPro" id="IPR047124">
    <property type="entry name" value="HI_0220.2"/>
</dbReference>
<keyword evidence="4" id="KW-1185">Reference proteome</keyword>
<dbReference type="STRING" id="1337093.MBELCI_1684"/>
<dbReference type="PANTHER" id="PTHR42160">
    <property type="entry name" value="URACIL-DNA GLYCOSYLASE SUPERFAMILY PROTEIN"/>
    <property type="match status" value="1"/>
</dbReference>